<proteinExistence type="predicted"/>
<keyword evidence="1" id="KW-1133">Transmembrane helix</keyword>
<keyword evidence="3" id="KW-1185">Reference proteome</keyword>
<dbReference type="RefSeq" id="WP_135179697.1">
    <property type="nucleotide sequence ID" value="NZ_SPQT01000086.1"/>
</dbReference>
<name>A0A4Y9KWY9_9BRAD</name>
<reference evidence="2 3" key="1">
    <citation type="submission" date="2019-03" db="EMBL/GenBank/DDBJ databases">
        <title>Bradyrhizobium diversity isolated from nodules of Chamaecrista fasciculata.</title>
        <authorList>
            <person name="Klepa M.S."/>
            <person name="Urquiaga M.O."/>
            <person name="Hungria M."/>
            <person name="Delamuta J.R."/>
        </authorList>
    </citation>
    <scope>NUCLEOTIDE SEQUENCE [LARGE SCALE GENOMIC DNA]</scope>
    <source>
        <strain evidence="2 3">CNPSo 3448</strain>
    </source>
</reference>
<accession>A0A4Y9KWY9</accession>
<gene>
    <name evidence="2" type="ORF">E4K65_46165</name>
</gene>
<organism evidence="2 3">
    <name type="scientific">Bradyrhizobium niftali</name>
    <dbReference type="NCBI Taxonomy" id="2560055"/>
    <lineage>
        <taxon>Bacteria</taxon>
        <taxon>Pseudomonadati</taxon>
        <taxon>Pseudomonadota</taxon>
        <taxon>Alphaproteobacteria</taxon>
        <taxon>Hyphomicrobiales</taxon>
        <taxon>Nitrobacteraceae</taxon>
        <taxon>Bradyrhizobium</taxon>
    </lineage>
</organism>
<sequence length="94" mass="10115">METAEEIGAITPRTQTESGEFAQLNVTISFLERRYEMQIAHQANNEAFTGSRLFDGWIMLGYSAFAVVLLAAIHLASAGSGLAGEEIAILSVLP</sequence>
<protein>
    <submittedName>
        <fullName evidence="2">Uncharacterized protein</fullName>
    </submittedName>
</protein>
<keyword evidence="1" id="KW-0472">Membrane</keyword>
<comment type="caution">
    <text evidence="2">The sequence shown here is derived from an EMBL/GenBank/DDBJ whole genome shotgun (WGS) entry which is preliminary data.</text>
</comment>
<evidence type="ECO:0000313" key="3">
    <source>
        <dbReference type="Proteomes" id="UP000297966"/>
    </source>
</evidence>
<dbReference type="EMBL" id="SPQT01000086">
    <property type="protein sequence ID" value="TFV35868.1"/>
    <property type="molecule type" value="Genomic_DNA"/>
</dbReference>
<evidence type="ECO:0000313" key="2">
    <source>
        <dbReference type="EMBL" id="TFV35868.1"/>
    </source>
</evidence>
<keyword evidence="1" id="KW-0812">Transmembrane</keyword>
<dbReference type="Proteomes" id="UP000297966">
    <property type="component" value="Unassembled WGS sequence"/>
</dbReference>
<dbReference type="AlphaFoldDB" id="A0A4Y9KWY9"/>
<feature type="transmembrane region" description="Helical" evidence="1">
    <location>
        <begin position="57"/>
        <end position="76"/>
    </location>
</feature>
<evidence type="ECO:0000256" key="1">
    <source>
        <dbReference type="SAM" id="Phobius"/>
    </source>
</evidence>